<organism evidence="2">
    <name type="scientific">marine metagenome</name>
    <dbReference type="NCBI Taxonomy" id="408172"/>
    <lineage>
        <taxon>unclassified sequences</taxon>
        <taxon>metagenomes</taxon>
        <taxon>ecological metagenomes</taxon>
    </lineage>
</organism>
<protein>
    <recommendedName>
        <fullName evidence="3">Prepilin-type N-terminal cleavage/methylation domain-containing protein</fullName>
    </recommendedName>
</protein>
<keyword evidence="1" id="KW-0472">Membrane</keyword>
<accession>A0A381TEX7</accession>
<feature type="non-terminal residue" evidence="2">
    <location>
        <position position="1"/>
    </location>
</feature>
<dbReference type="NCBIfam" id="TIGR02532">
    <property type="entry name" value="IV_pilin_GFxxxE"/>
    <property type="match status" value="1"/>
</dbReference>
<evidence type="ECO:0008006" key="3">
    <source>
        <dbReference type="Google" id="ProtNLM"/>
    </source>
</evidence>
<proteinExistence type="predicted"/>
<dbReference type="EMBL" id="UINC01004411">
    <property type="protein sequence ID" value="SVA14128.1"/>
    <property type="molecule type" value="Genomic_DNA"/>
</dbReference>
<evidence type="ECO:0000256" key="1">
    <source>
        <dbReference type="SAM" id="Phobius"/>
    </source>
</evidence>
<feature type="transmembrane region" description="Helical" evidence="1">
    <location>
        <begin position="20"/>
        <end position="41"/>
    </location>
</feature>
<evidence type="ECO:0000313" key="2">
    <source>
        <dbReference type="EMBL" id="SVA14128.1"/>
    </source>
</evidence>
<reference evidence="2" key="1">
    <citation type="submission" date="2018-05" db="EMBL/GenBank/DDBJ databases">
        <authorList>
            <person name="Lanie J.A."/>
            <person name="Ng W.-L."/>
            <person name="Kazmierczak K.M."/>
            <person name="Andrzejewski T.M."/>
            <person name="Davidsen T.M."/>
            <person name="Wayne K.J."/>
            <person name="Tettelin H."/>
            <person name="Glass J.I."/>
            <person name="Rusch D."/>
            <person name="Podicherti R."/>
            <person name="Tsui H.-C.T."/>
            <person name="Winkler M.E."/>
        </authorList>
    </citation>
    <scope>NUCLEOTIDE SEQUENCE</scope>
</reference>
<dbReference type="AlphaFoldDB" id="A0A381TEX7"/>
<keyword evidence="1" id="KW-0812">Transmembrane</keyword>
<name>A0A381TEX7_9ZZZZ</name>
<sequence length="208" mass="23383">VKIFNYTSKGMTLLELSASIVVVSIIALGMTSGAQAVMLHYQADTVRQDLRQYGNNVMREITRELNLAQKIEIDGQNGFSRIKLYEKFTDLSPNLTISCHNKNGIRFNGDDPVDGVLNFPSEGAFRGRSRREIYVDDFVVQYETAGGPSLSVFKNSYIHLTLNLAMKSDVMDEVTQDIIEEHTYHRTVFLGTAYIQTKVTNAMSEDNV</sequence>
<gene>
    <name evidence="2" type="ORF">METZ01_LOCUS66982</name>
</gene>
<keyword evidence="1" id="KW-1133">Transmembrane helix</keyword>
<dbReference type="InterPro" id="IPR012902">
    <property type="entry name" value="N_methyl_site"/>
</dbReference>